<dbReference type="InterPro" id="IPR000343">
    <property type="entry name" value="4pyrrol_synth_GluRdtase"/>
</dbReference>
<dbReference type="SUPFAM" id="SSF51735">
    <property type="entry name" value="NAD(P)-binding Rossmann-fold domains"/>
    <property type="match status" value="1"/>
</dbReference>
<feature type="binding site" evidence="8">
    <location>
        <begin position="46"/>
        <end position="49"/>
    </location>
    <ligand>
        <name>substrate</name>
    </ligand>
</feature>
<comment type="miscellaneous">
    <text evidence="8">During catalysis, the active site Cys acts as a nucleophile attacking the alpha-carbonyl group of tRNA-bound glutamate with the formation of a thioester intermediate between enzyme and glutamate, and the concomitant release of tRNA(Glu). The thioester intermediate is finally reduced by direct hydride transfer from NADPH, to form the product GSA.</text>
</comment>
<feature type="binding site" evidence="8">
    <location>
        <begin position="116"/>
        <end position="118"/>
    </location>
    <ligand>
        <name>substrate</name>
    </ligand>
</feature>
<feature type="site" description="Important for activity" evidence="8">
    <location>
        <position position="101"/>
    </location>
</feature>
<evidence type="ECO:0000256" key="5">
    <source>
        <dbReference type="ARBA" id="ARBA00023002"/>
    </source>
</evidence>
<feature type="active site" description="Nucleophile" evidence="8">
    <location>
        <position position="47"/>
    </location>
</feature>
<comment type="domain">
    <text evidence="8">Possesses an unusual extended V-shaped dimeric structure with each monomer consisting of three distinct domains arranged along a curved 'spinal' alpha-helix. The N-terminal catalytic domain specifically recognizes the glutamate moiety of the substrate. The second domain is the NADPH-binding domain, and the third C-terminal domain is responsible for dimerization.</text>
</comment>
<dbReference type="PIRSF" id="PIRSF000445">
    <property type="entry name" value="4pyrrol_synth_GluRdtase"/>
    <property type="match status" value="1"/>
</dbReference>
<comment type="subunit">
    <text evidence="8">Homodimer.</text>
</comment>
<comment type="similarity">
    <text evidence="2 8">Belongs to the glutamyl-tRNA reductase family.</text>
</comment>
<keyword evidence="6 8" id="KW-0627">Porphyrin biosynthesis</keyword>
<evidence type="ECO:0000256" key="1">
    <source>
        <dbReference type="ARBA" id="ARBA00005059"/>
    </source>
</evidence>
<dbReference type="InterPro" id="IPR015896">
    <property type="entry name" value="4pyrrol_synth_GluRdtase_dimer"/>
</dbReference>
<comment type="pathway">
    <text evidence="1 8">Porphyrin-containing compound metabolism; protoporphyrin-IX biosynthesis; 5-aminolevulinate from L-glutamyl-tRNA(Glu): step 1/2.</text>
</comment>
<name>A0ABN2KMP6_9MICO</name>
<feature type="domain" description="Quinate/shikimate 5-dehydrogenase/glutamyl-tRNA reductase" evidence="10">
    <location>
        <begin position="173"/>
        <end position="264"/>
    </location>
</feature>
<comment type="catalytic activity">
    <reaction evidence="7 8">
        <text>(S)-4-amino-5-oxopentanoate + tRNA(Glu) + NADP(+) = L-glutamyl-tRNA(Glu) + NADPH + H(+)</text>
        <dbReference type="Rhea" id="RHEA:12344"/>
        <dbReference type="Rhea" id="RHEA-COMP:9663"/>
        <dbReference type="Rhea" id="RHEA-COMP:9680"/>
        <dbReference type="ChEBI" id="CHEBI:15378"/>
        <dbReference type="ChEBI" id="CHEBI:57501"/>
        <dbReference type="ChEBI" id="CHEBI:57783"/>
        <dbReference type="ChEBI" id="CHEBI:58349"/>
        <dbReference type="ChEBI" id="CHEBI:78442"/>
        <dbReference type="ChEBI" id="CHEBI:78520"/>
        <dbReference type="EC" id="1.2.1.70"/>
    </reaction>
</comment>
<keyword evidence="4 8" id="KW-0521">NADP</keyword>
<protein>
    <recommendedName>
        <fullName evidence="3 8">Glutamyl-tRNA reductase</fullName>
        <shortName evidence="8">GluTR</shortName>
        <ecNumber evidence="3 8">1.2.1.70</ecNumber>
    </recommendedName>
</protein>
<evidence type="ECO:0000313" key="13">
    <source>
        <dbReference type="Proteomes" id="UP001500506"/>
    </source>
</evidence>
<evidence type="ECO:0000256" key="8">
    <source>
        <dbReference type="HAMAP-Rule" id="MF_00087"/>
    </source>
</evidence>
<evidence type="ECO:0000256" key="6">
    <source>
        <dbReference type="ARBA" id="ARBA00023244"/>
    </source>
</evidence>
<dbReference type="Gene3D" id="3.40.50.720">
    <property type="entry name" value="NAD(P)-binding Rossmann-like Domain"/>
    <property type="match status" value="1"/>
</dbReference>
<dbReference type="Pfam" id="PF01488">
    <property type="entry name" value="Shikimate_DH"/>
    <property type="match status" value="1"/>
</dbReference>
<feature type="binding site" evidence="8">
    <location>
        <position position="122"/>
    </location>
    <ligand>
        <name>substrate</name>
    </ligand>
</feature>
<evidence type="ECO:0000313" key="12">
    <source>
        <dbReference type="EMBL" id="GAA1760254.1"/>
    </source>
</evidence>
<comment type="caution">
    <text evidence="12">The sequence shown here is derived from an EMBL/GenBank/DDBJ whole genome shotgun (WGS) entry which is preliminary data.</text>
</comment>
<sequence>MLICLTASHKNAGFDTLERLSAHAELAAPRILDRHDTLQGAVVVATCNRFEAYLDLNTPEGTSPVDAVHEAINAVGDVAGLEADELRATFGFVHGNAVAGHLFSVASGLESVVVGEGEIAGQVRRALEQARAEGTTTPDLERLFQRASQTSRKVKNETGIGSAGRSLVRLALDLASSRVSDWASARVLLVGTGNFAGASLAALRDRGATDVRVYSPSGRAAGFAASHDIEAVSDADYAFAAAAADVIVTCTTADHQVVDRVLLEGGRAMLVDAQRTGSVLASFRAWCPTPSAAADAQQLVIDLGMPRNVAPDVVEVAGVELLDLETIRIHAPLEELGATDAARELVGQAARSFREARDADDVTPTVVALRQHVTEILDAEIARARSRGDDDGRTEAALRHMAGVLLHAPMVRSREHARAGEQRGWIDGVAAVFGVVADPADHADDAGSTDVAGSGVAGSDVAGSDFAGSDFAGSEVAGSEVAGSEVAGSDVAGSAVAGSAVAGSGHPVELRG</sequence>
<dbReference type="InterPro" id="IPR006151">
    <property type="entry name" value="Shikm_DH/Glu-tRNA_Rdtase"/>
</dbReference>
<evidence type="ECO:0000256" key="3">
    <source>
        <dbReference type="ARBA" id="ARBA00012970"/>
    </source>
</evidence>
<dbReference type="InterPro" id="IPR036343">
    <property type="entry name" value="GluRdtase_N_sf"/>
</dbReference>
<gene>
    <name evidence="8" type="primary">hemA</name>
    <name evidence="12" type="ORF">GCM10009747_19100</name>
</gene>
<dbReference type="RefSeq" id="WP_232497876.1">
    <property type="nucleotide sequence ID" value="NZ_BAAANH010000004.1"/>
</dbReference>
<evidence type="ECO:0000259" key="11">
    <source>
        <dbReference type="Pfam" id="PF05201"/>
    </source>
</evidence>
<dbReference type="InterPro" id="IPR015895">
    <property type="entry name" value="4pyrrol_synth_GluRdtase_N"/>
</dbReference>
<evidence type="ECO:0000256" key="7">
    <source>
        <dbReference type="ARBA" id="ARBA00047464"/>
    </source>
</evidence>
<dbReference type="Proteomes" id="UP001500506">
    <property type="component" value="Unassembled WGS sequence"/>
</dbReference>
<dbReference type="InterPro" id="IPR036291">
    <property type="entry name" value="NAD(P)-bd_dom_sf"/>
</dbReference>
<evidence type="ECO:0000259" key="10">
    <source>
        <dbReference type="Pfam" id="PF01488"/>
    </source>
</evidence>
<dbReference type="Gene3D" id="3.30.460.30">
    <property type="entry name" value="Glutamyl-tRNA reductase, N-terminal domain"/>
    <property type="match status" value="1"/>
</dbReference>
<keyword evidence="13" id="KW-1185">Reference proteome</keyword>
<keyword evidence="5 8" id="KW-0560">Oxidoreductase</keyword>
<dbReference type="InterPro" id="IPR036453">
    <property type="entry name" value="GluRdtase_dimer_dom_sf"/>
</dbReference>
<dbReference type="PANTHER" id="PTHR43013:SF1">
    <property type="entry name" value="GLUTAMYL-TRNA REDUCTASE"/>
    <property type="match status" value="1"/>
</dbReference>
<dbReference type="InterPro" id="IPR018214">
    <property type="entry name" value="GluRdtase_CS"/>
</dbReference>
<dbReference type="NCBIfam" id="NF000750">
    <property type="entry name" value="PRK00045.3-4"/>
    <property type="match status" value="1"/>
</dbReference>
<organism evidence="12 13">
    <name type="scientific">Agromyces humatus</name>
    <dbReference type="NCBI Taxonomy" id="279573"/>
    <lineage>
        <taxon>Bacteria</taxon>
        <taxon>Bacillati</taxon>
        <taxon>Actinomycetota</taxon>
        <taxon>Actinomycetes</taxon>
        <taxon>Micrococcales</taxon>
        <taxon>Microbacteriaceae</taxon>
        <taxon>Agromyces</taxon>
    </lineage>
</organism>
<dbReference type="EC" id="1.2.1.70" evidence="3 8"/>
<proteinExistence type="inferred from homology"/>
<feature type="domain" description="Tetrapyrrole biosynthesis glutamyl-tRNA reductase dimerisation" evidence="9">
    <location>
        <begin position="342"/>
        <end position="434"/>
    </location>
</feature>
<dbReference type="SUPFAM" id="SSF69075">
    <property type="entry name" value="Glutamyl tRNA-reductase dimerization domain"/>
    <property type="match status" value="1"/>
</dbReference>
<evidence type="ECO:0000256" key="2">
    <source>
        <dbReference type="ARBA" id="ARBA00005916"/>
    </source>
</evidence>
<evidence type="ECO:0000256" key="4">
    <source>
        <dbReference type="ARBA" id="ARBA00022857"/>
    </source>
</evidence>
<dbReference type="PROSITE" id="PS00747">
    <property type="entry name" value="GLUTR"/>
    <property type="match status" value="1"/>
</dbReference>
<dbReference type="SUPFAM" id="SSF69742">
    <property type="entry name" value="Glutamyl tRNA-reductase catalytic, N-terminal domain"/>
    <property type="match status" value="1"/>
</dbReference>
<dbReference type="Pfam" id="PF00745">
    <property type="entry name" value="GlutR_dimer"/>
    <property type="match status" value="1"/>
</dbReference>
<evidence type="ECO:0000259" key="9">
    <source>
        <dbReference type="Pfam" id="PF00745"/>
    </source>
</evidence>
<reference evidence="12 13" key="1">
    <citation type="journal article" date="2019" name="Int. J. Syst. Evol. Microbiol.">
        <title>The Global Catalogue of Microorganisms (GCM) 10K type strain sequencing project: providing services to taxonomists for standard genome sequencing and annotation.</title>
        <authorList>
            <consortium name="The Broad Institute Genomics Platform"/>
            <consortium name="The Broad Institute Genome Sequencing Center for Infectious Disease"/>
            <person name="Wu L."/>
            <person name="Ma J."/>
        </authorList>
    </citation>
    <scope>NUCLEOTIDE SEQUENCE [LARGE SCALE GENOMIC DNA]</scope>
    <source>
        <strain evidence="12 13">JCM 14319</strain>
    </source>
</reference>
<dbReference type="PANTHER" id="PTHR43013">
    <property type="entry name" value="GLUTAMYL-TRNA REDUCTASE"/>
    <property type="match status" value="1"/>
</dbReference>
<comment type="function">
    <text evidence="8">Catalyzes the NADPH-dependent reduction of glutamyl-tRNA(Glu) to glutamate 1-semialdehyde (GSA).</text>
</comment>
<feature type="domain" description="Glutamyl-tRNA reductase N-terminal" evidence="11">
    <location>
        <begin position="6"/>
        <end position="158"/>
    </location>
</feature>
<dbReference type="HAMAP" id="MF_00087">
    <property type="entry name" value="Glu_tRNA_reductase"/>
    <property type="match status" value="1"/>
</dbReference>
<feature type="binding site" evidence="8">
    <location>
        <position position="111"/>
    </location>
    <ligand>
        <name>substrate</name>
    </ligand>
</feature>
<accession>A0ABN2KMP6</accession>
<dbReference type="EMBL" id="BAAANH010000004">
    <property type="protein sequence ID" value="GAA1760254.1"/>
    <property type="molecule type" value="Genomic_DNA"/>
</dbReference>
<feature type="binding site" evidence="8">
    <location>
        <begin position="191"/>
        <end position="196"/>
    </location>
    <ligand>
        <name>NADP(+)</name>
        <dbReference type="ChEBI" id="CHEBI:58349"/>
    </ligand>
</feature>
<dbReference type="Pfam" id="PF05201">
    <property type="entry name" value="GlutR_N"/>
    <property type="match status" value="1"/>
</dbReference>